<organism evidence="3">
    <name type="scientific">Myoviridae sp. ct7CH26</name>
    <dbReference type="NCBI Taxonomy" id="2827604"/>
    <lineage>
        <taxon>Viruses</taxon>
        <taxon>Duplodnaviria</taxon>
        <taxon>Heunggongvirae</taxon>
        <taxon>Uroviricota</taxon>
        <taxon>Caudoviricetes</taxon>
    </lineage>
</organism>
<keyword evidence="2" id="KW-0472">Membrane</keyword>
<protein>
    <submittedName>
        <fullName evidence="3">Tail tape measure</fullName>
    </submittedName>
</protein>
<evidence type="ECO:0000256" key="2">
    <source>
        <dbReference type="SAM" id="Phobius"/>
    </source>
</evidence>
<keyword evidence="2" id="KW-0812">Transmembrane</keyword>
<dbReference type="EMBL" id="BK057800">
    <property type="protein sequence ID" value="DAE92422.1"/>
    <property type="molecule type" value="Genomic_DNA"/>
</dbReference>
<keyword evidence="2" id="KW-1133">Transmembrane helix</keyword>
<keyword evidence="1" id="KW-0175">Coiled coil</keyword>
<sequence>MSRRIADLLIKIGADSYEFQQKAQQVEKGLGSLEKKLTSVGKSLSLKLTAPLAALGGVSLHLADVQAKAEAKVQQALKVTNQAVGYNFRQLADYASELQGKTLFGDETILDKSTARLLAFTNITGENFKRTQALALDLATALEMDLGSASLQLGKALSDPATKLSSLSRAGIAFSKEQTEVIKKLAETGDIAKAQAMILDELERKFGGQAEAAARTGLGTVQQLKNAWGDFLERIGAAIMPFATKIAGALSTVVQMLQSMSPAMMQTIVVVAGLVAAIGPLSLGIGAVIKVLPMLAAGFTALLSPVGLIMAAVLALGAAFAYARLQKQKMIDEMAETESLDELERKLQENIAEQKEIIATTTKTRMVPNFGGLVAGFILQKVPDESKLAPLRKEYDLLTAAIEKKRETEKKAAEAQAELDKVTDEARKQTEELMKSIAGTNAQTEQSTGIIGKLQARIEALEKKKLLPESTVEDIAAANAEIGKLQKELERIRNIKPEDLKPVVKMDGILPAGFELELPAPKLKMGDLKPVTSQYAQQMQAIFGAVREGLYGWADDNSAYLQNNLADTVSMVENYTTALTAKGWSFSAALEHVHATIAEVMTRFDQQVSKFMADSIVAAAEAIGQIIAGDLGFGGLMKAILTQFANFLKNIGSQLIEFGVMIIAFKSALRSVLANPWAAIAIGAAMVAAAAVMTALINKNAQESVPALANGGLVYGPTYAMVGDNPNAGTDPEVIAPLSKLQAMLPTGGSAQNLRITLGGQLTAKGRDLVYVLGKENFKSEVLGG</sequence>
<feature type="transmembrane region" description="Helical" evidence="2">
    <location>
        <begin position="295"/>
        <end position="322"/>
    </location>
</feature>
<proteinExistence type="predicted"/>
<feature type="coiled-coil region" evidence="1">
    <location>
        <begin position="398"/>
        <end position="432"/>
    </location>
</feature>
<accession>A0A8S5RSI9</accession>
<feature type="transmembrane region" description="Helical" evidence="2">
    <location>
        <begin position="268"/>
        <end position="289"/>
    </location>
</feature>
<feature type="transmembrane region" description="Helical" evidence="2">
    <location>
        <begin position="677"/>
        <end position="697"/>
    </location>
</feature>
<evidence type="ECO:0000313" key="3">
    <source>
        <dbReference type="EMBL" id="DAE92422.1"/>
    </source>
</evidence>
<reference evidence="3" key="1">
    <citation type="journal article" date="2021" name="Proc. Natl. Acad. Sci. U.S.A.">
        <title>A Catalog of Tens of Thousands of Viruses from Human Metagenomes Reveals Hidden Associations with Chronic Diseases.</title>
        <authorList>
            <person name="Tisza M.J."/>
            <person name="Buck C.B."/>
        </authorList>
    </citation>
    <scope>NUCLEOTIDE SEQUENCE</scope>
    <source>
        <strain evidence="3">Ct7CH26</strain>
    </source>
</reference>
<name>A0A8S5RSI9_9CAUD</name>
<evidence type="ECO:0000256" key="1">
    <source>
        <dbReference type="SAM" id="Coils"/>
    </source>
</evidence>